<dbReference type="GeneID" id="19116223"/>
<evidence type="ECO:0000256" key="8">
    <source>
        <dbReference type="ARBA" id="ARBA00049295"/>
    </source>
</evidence>
<dbReference type="PANTHER" id="PTHR21327:SF29">
    <property type="entry name" value="GTP CYCLOHYDROLASE-2"/>
    <property type="match status" value="1"/>
</dbReference>
<evidence type="ECO:0000313" key="12">
    <source>
        <dbReference type="Proteomes" id="UP000011761"/>
    </source>
</evidence>
<organism evidence="11 12">
    <name type="scientific">Baudoinia panamericana (strain UAMH 10762)</name>
    <name type="common">Angels' share fungus</name>
    <name type="synonym">Baudoinia compniacensis (strain UAMH 10762)</name>
    <dbReference type="NCBI Taxonomy" id="717646"/>
    <lineage>
        <taxon>Eukaryota</taxon>
        <taxon>Fungi</taxon>
        <taxon>Dikarya</taxon>
        <taxon>Ascomycota</taxon>
        <taxon>Pezizomycotina</taxon>
        <taxon>Dothideomycetes</taxon>
        <taxon>Dothideomycetidae</taxon>
        <taxon>Mycosphaerellales</taxon>
        <taxon>Teratosphaeriaceae</taxon>
        <taxon>Baudoinia</taxon>
    </lineage>
</organism>
<dbReference type="STRING" id="717646.M2NIX9"/>
<dbReference type="AlphaFoldDB" id="M2NIX9"/>
<keyword evidence="6" id="KW-0378">Hydrolase</keyword>
<dbReference type="OMA" id="RLPNVEC"/>
<evidence type="ECO:0000313" key="11">
    <source>
        <dbReference type="EMBL" id="EMC99045.1"/>
    </source>
</evidence>
<feature type="region of interest" description="Disordered" evidence="9">
    <location>
        <begin position="190"/>
        <end position="214"/>
    </location>
</feature>
<evidence type="ECO:0000256" key="6">
    <source>
        <dbReference type="ARBA" id="ARBA00022801"/>
    </source>
</evidence>
<gene>
    <name evidence="11" type="ORF">BAUCODRAFT_65633</name>
</gene>
<sequence>MPDFPAHASPAITPLEAPRPQYRDRTVSDLKLNHEDGNAPPPLISPAFTPPRTPSADTDQRHDRQPRSIPVAPPSEDEGQQPRLLQRLPNVWCEVRARIPTTTGQEMFLHLYHNDADDKEHLAIVFGPHIRSKSLDAPRPGETERDRMIRGAYVGTLFPGRTNSRVQQIRQDAGVASRPSASYLSALNVPEQTPPSAASQHSSDHSEATEIDSSYPLELGPPLVRIHSECYTGETVWSARCDCGEQLDEAARLMSLPAPTPASTPGSEVGEHQIPSAKLPSCGGVIIYLRQEGRGIGLKEKLKAYNLQDLGHDTMEANLLLRHPGDARSYGLATAMLLDLGLGGERGIKLLTNNPEKVRAVEGPNREIRVVERVPMIPLAWKTGGKMGVHGPEVERYLATKIEKFKHMLSG</sequence>
<evidence type="ECO:0000259" key="10">
    <source>
        <dbReference type="Pfam" id="PF00925"/>
    </source>
</evidence>
<dbReference type="CDD" id="cd00641">
    <property type="entry name" value="GTP_cyclohydro2"/>
    <property type="match status" value="1"/>
</dbReference>
<dbReference type="EC" id="3.5.4.25" evidence="3"/>
<dbReference type="InterPro" id="IPR036144">
    <property type="entry name" value="RibA-like_sf"/>
</dbReference>
<dbReference type="Pfam" id="PF00925">
    <property type="entry name" value="GTP_cyclohydro2"/>
    <property type="match status" value="1"/>
</dbReference>
<accession>M2NIX9</accession>
<dbReference type="SUPFAM" id="SSF142695">
    <property type="entry name" value="RibA-like"/>
    <property type="match status" value="2"/>
</dbReference>
<dbReference type="InterPro" id="IPR000926">
    <property type="entry name" value="RibA"/>
</dbReference>
<feature type="domain" description="GTP cyclohydrolase II" evidence="10">
    <location>
        <begin position="218"/>
        <end position="375"/>
    </location>
</feature>
<evidence type="ECO:0000256" key="5">
    <source>
        <dbReference type="ARBA" id="ARBA00022741"/>
    </source>
</evidence>
<evidence type="ECO:0000256" key="9">
    <source>
        <dbReference type="SAM" id="MobiDB-lite"/>
    </source>
</evidence>
<dbReference type="GO" id="GO:0003935">
    <property type="term" value="F:GTP cyclohydrolase II activity"/>
    <property type="evidence" value="ECO:0007669"/>
    <property type="project" value="UniProtKB-EC"/>
</dbReference>
<feature type="region of interest" description="Disordered" evidence="9">
    <location>
        <begin position="1"/>
        <end position="83"/>
    </location>
</feature>
<name>M2NIX9_BAUPA</name>
<feature type="compositionally biased region" description="Basic and acidic residues" evidence="9">
    <location>
        <begin position="21"/>
        <end position="37"/>
    </location>
</feature>
<evidence type="ECO:0000256" key="1">
    <source>
        <dbReference type="ARBA" id="ARBA00005104"/>
    </source>
</evidence>
<dbReference type="Gene3D" id="3.40.50.10990">
    <property type="entry name" value="GTP cyclohydrolase II"/>
    <property type="match status" value="1"/>
</dbReference>
<dbReference type="RefSeq" id="XP_007673760.1">
    <property type="nucleotide sequence ID" value="XM_007675570.1"/>
</dbReference>
<feature type="compositionally biased region" description="Pro residues" evidence="9">
    <location>
        <begin position="39"/>
        <end position="53"/>
    </location>
</feature>
<dbReference type="InterPro" id="IPR032677">
    <property type="entry name" value="GTP_cyclohydro_II"/>
</dbReference>
<dbReference type="EMBL" id="KB445552">
    <property type="protein sequence ID" value="EMC99045.1"/>
    <property type="molecule type" value="Genomic_DNA"/>
</dbReference>
<keyword evidence="12" id="KW-1185">Reference proteome</keyword>
<reference evidence="11 12" key="1">
    <citation type="journal article" date="2012" name="PLoS Pathog.">
        <title>Diverse lifestyles and strategies of plant pathogenesis encoded in the genomes of eighteen Dothideomycetes fungi.</title>
        <authorList>
            <person name="Ohm R.A."/>
            <person name="Feau N."/>
            <person name="Henrissat B."/>
            <person name="Schoch C.L."/>
            <person name="Horwitz B.A."/>
            <person name="Barry K.W."/>
            <person name="Condon B.J."/>
            <person name="Copeland A.C."/>
            <person name="Dhillon B."/>
            <person name="Glaser F."/>
            <person name="Hesse C.N."/>
            <person name="Kosti I."/>
            <person name="LaButti K."/>
            <person name="Lindquist E.A."/>
            <person name="Lucas S."/>
            <person name="Salamov A.A."/>
            <person name="Bradshaw R.E."/>
            <person name="Ciuffetti L."/>
            <person name="Hamelin R.C."/>
            <person name="Kema G.H.J."/>
            <person name="Lawrence C."/>
            <person name="Scott J.A."/>
            <person name="Spatafora J.W."/>
            <person name="Turgeon B.G."/>
            <person name="de Wit P.J.G.M."/>
            <person name="Zhong S."/>
            <person name="Goodwin S.B."/>
            <person name="Grigoriev I.V."/>
        </authorList>
    </citation>
    <scope>NUCLEOTIDE SEQUENCE [LARGE SCALE GENOMIC DNA]</scope>
    <source>
        <strain evidence="11 12">UAMH 10762</strain>
    </source>
</reference>
<evidence type="ECO:0000256" key="3">
    <source>
        <dbReference type="ARBA" id="ARBA00012762"/>
    </source>
</evidence>
<keyword evidence="7" id="KW-0342">GTP-binding</keyword>
<dbReference type="GO" id="GO:0009231">
    <property type="term" value="P:riboflavin biosynthetic process"/>
    <property type="evidence" value="ECO:0007669"/>
    <property type="project" value="UniProtKB-KW"/>
</dbReference>
<keyword evidence="5" id="KW-0547">Nucleotide-binding</keyword>
<comment type="pathway">
    <text evidence="1">Cofactor biosynthesis; riboflavin biosynthesis.</text>
</comment>
<proteinExistence type="inferred from homology"/>
<dbReference type="OrthoDB" id="5569761at2759"/>
<evidence type="ECO:0000256" key="4">
    <source>
        <dbReference type="ARBA" id="ARBA00022619"/>
    </source>
</evidence>
<dbReference type="PANTHER" id="PTHR21327">
    <property type="entry name" value="GTP CYCLOHYDROLASE II-RELATED"/>
    <property type="match status" value="1"/>
</dbReference>
<comment type="catalytic activity">
    <reaction evidence="8">
        <text>GTP + 4 H2O = 2,5-diamino-6-hydroxy-4-(5-phosphoribosylamino)-pyrimidine + formate + 2 phosphate + 3 H(+)</text>
        <dbReference type="Rhea" id="RHEA:23704"/>
        <dbReference type="ChEBI" id="CHEBI:15377"/>
        <dbReference type="ChEBI" id="CHEBI:15378"/>
        <dbReference type="ChEBI" id="CHEBI:15740"/>
        <dbReference type="ChEBI" id="CHEBI:37565"/>
        <dbReference type="ChEBI" id="CHEBI:43474"/>
        <dbReference type="ChEBI" id="CHEBI:58614"/>
        <dbReference type="EC" id="3.5.4.25"/>
    </reaction>
</comment>
<evidence type="ECO:0000256" key="7">
    <source>
        <dbReference type="ARBA" id="ARBA00023134"/>
    </source>
</evidence>
<dbReference type="eggNOG" id="KOG1284">
    <property type="taxonomic scope" value="Eukaryota"/>
</dbReference>
<comment type="similarity">
    <text evidence="2">Belongs to the GTP cyclohydrolase II family.</text>
</comment>
<keyword evidence="4" id="KW-0686">Riboflavin biosynthesis</keyword>
<feature type="compositionally biased region" description="Polar residues" evidence="9">
    <location>
        <begin position="190"/>
        <end position="201"/>
    </location>
</feature>
<dbReference type="KEGG" id="bcom:BAUCODRAFT_65633"/>
<dbReference type="Proteomes" id="UP000011761">
    <property type="component" value="Unassembled WGS sequence"/>
</dbReference>
<dbReference type="HOGENOM" id="CLU_020273_2_4_1"/>
<dbReference type="GO" id="GO:0005525">
    <property type="term" value="F:GTP binding"/>
    <property type="evidence" value="ECO:0007669"/>
    <property type="project" value="UniProtKB-KW"/>
</dbReference>
<evidence type="ECO:0000256" key="2">
    <source>
        <dbReference type="ARBA" id="ARBA00008131"/>
    </source>
</evidence>
<protein>
    <recommendedName>
        <fullName evidence="3">GTP cyclohydrolase II</fullName>
        <ecNumber evidence="3">3.5.4.25</ecNumber>
    </recommendedName>
</protein>